<dbReference type="EMBL" id="JAWDJR010000022">
    <property type="protein sequence ID" value="KAK9954107.1"/>
    <property type="molecule type" value="Genomic_DNA"/>
</dbReference>
<evidence type="ECO:0000313" key="3">
    <source>
        <dbReference type="Proteomes" id="UP001479290"/>
    </source>
</evidence>
<evidence type="ECO:0000256" key="1">
    <source>
        <dbReference type="SAM" id="MobiDB-lite"/>
    </source>
</evidence>
<organism evidence="2 3">
    <name type="scientific">Culter alburnus</name>
    <name type="common">Topmouth culter</name>
    <dbReference type="NCBI Taxonomy" id="194366"/>
    <lineage>
        <taxon>Eukaryota</taxon>
        <taxon>Metazoa</taxon>
        <taxon>Chordata</taxon>
        <taxon>Craniata</taxon>
        <taxon>Vertebrata</taxon>
        <taxon>Euteleostomi</taxon>
        <taxon>Actinopterygii</taxon>
        <taxon>Neopterygii</taxon>
        <taxon>Teleostei</taxon>
        <taxon>Ostariophysi</taxon>
        <taxon>Cypriniformes</taxon>
        <taxon>Xenocyprididae</taxon>
        <taxon>Xenocypridinae</taxon>
        <taxon>Culter</taxon>
    </lineage>
</organism>
<reference evidence="2 3" key="1">
    <citation type="submission" date="2024-05" db="EMBL/GenBank/DDBJ databases">
        <title>A high-quality chromosomal-level genome assembly of Topmouth culter (Culter alburnus).</title>
        <authorList>
            <person name="Zhao H."/>
        </authorList>
    </citation>
    <scope>NUCLEOTIDE SEQUENCE [LARGE SCALE GENOMIC DNA]</scope>
    <source>
        <strain evidence="2">CATC2023</strain>
        <tissue evidence="2">Muscle</tissue>
    </source>
</reference>
<comment type="caution">
    <text evidence="2">The sequence shown here is derived from an EMBL/GenBank/DDBJ whole genome shotgun (WGS) entry which is preliminary data.</text>
</comment>
<keyword evidence="3" id="KW-1185">Reference proteome</keyword>
<proteinExistence type="predicted"/>
<sequence>MVIRTTAAQSYHFALCERWPSGTLTLRQKVIVEPNRQATARLLPPPQPDWRTGSCHVISPQPVQQGPARSNSTGPSHSSLSECGVPSIHQLCQPLPPLRPET</sequence>
<accession>A0AAW1YYA5</accession>
<feature type="compositionally biased region" description="Polar residues" evidence="1">
    <location>
        <begin position="61"/>
        <end position="81"/>
    </location>
</feature>
<evidence type="ECO:0000313" key="2">
    <source>
        <dbReference type="EMBL" id="KAK9954107.1"/>
    </source>
</evidence>
<feature type="non-terminal residue" evidence="2">
    <location>
        <position position="102"/>
    </location>
</feature>
<gene>
    <name evidence="2" type="ORF">ABG768_016206</name>
</gene>
<protein>
    <submittedName>
        <fullName evidence="2">Uncharacterized protein</fullName>
    </submittedName>
</protein>
<name>A0AAW1YYA5_CULAL</name>
<dbReference type="Proteomes" id="UP001479290">
    <property type="component" value="Unassembled WGS sequence"/>
</dbReference>
<feature type="region of interest" description="Disordered" evidence="1">
    <location>
        <begin position="37"/>
        <end position="102"/>
    </location>
</feature>
<dbReference type="AlphaFoldDB" id="A0AAW1YYA5"/>